<proteinExistence type="inferred from homology"/>
<evidence type="ECO:0000256" key="5">
    <source>
        <dbReference type="ARBA" id="ARBA00023274"/>
    </source>
</evidence>
<dbReference type="PANTHER" id="PTHR13334:SF4">
    <property type="entry name" value="SMALL RIBOSOMAL SUBUNIT PROTEIN US10M"/>
    <property type="match status" value="1"/>
</dbReference>
<dbReference type="Gene3D" id="3.30.70.600">
    <property type="entry name" value="Ribosomal protein S10 domain"/>
    <property type="match status" value="1"/>
</dbReference>
<name>A0ABN7S909_OIKDI</name>
<dbReference type="InterPro" id="IPR040055">
    <property type="entry name" value="Ribosomal_uS10m"/>
</dbReference>
<keyword evidence="3" id="KW-0689">Ribosomal protein</keyword>
<sequence length="160" mass="19105">MVANELDVDFAGFTVPLCHGDKWLVNKSPFIYGKHKIEYESRTYKKVVHLQYLTESTREILLYYIESQVPPGVAIEVRSYKLVEMPSKMKEAIKNESLVDSDLTENERLMKLDDMESRRARKEQFEIYRKPWNPSEYDWRRTEISQRKRRLRTPNTKGNL</sequence>
<dbReference type="Pfam" id="PF00338">
    <property type="entry name" value="Ribosomal_S10"/>
    <property type="match status" value="1"/>
</dbReference>
<comment type="subcellular location">
    <subcellularLocation>
        <location evidence="1">Mitochondrion</location>
    </subcellularLocation>
</comment>
<dbReference type="EMBL" id="OU015569">
    <property type="protein sequence ID" value="CAG5094473.1"/>
    <property type="molecule type" value="Genomic_DNA"/>
</dbReference>
<dbReference type="InterPro" id="IPR036838">
    <property type="entry name" value="Ribosomal_uS10_dom_sf"/>
</dbReference>
<feature type="domain" description="Small ribosomal subunit protein uS10" evidence="8">
    <location>
        <begin position="3"/>
        <end position="77"/>
    </location>
</feature>
<comment type="similarity">
    <text evidence="2">Belongs to the universal ribosomal protein uS10 family.</text>
</comment>
<reference evidence="9 10" key="1">
    <citation type="submission" date="2021-04" db="EMBL/GenBank/DDBJ databases">
        <authorList>
            <person name="Bliznina A."/>
        </authorList>
    </citation>
    <scope>NUCLEOTIDE SEQUENCE [LARGE SCALE GENOMIC DNA]</scope>
</reference>
<dbReference type="PANTHER" id="PTHR13334">
    <property type="entry name" value="MITOCHONDRIAL 28S RIBOSOMAL PROTEIN S10"/>
    <property type="match status" value="1"/>
</dbReference>
<keyword evidence="10" id="KW-1185">Reference proteome</keyword>
<keyword evidence="5" id="KW-0687">Ribonucleoprotein</keyword>
<evidence type="ECO:0000256" key="6">
    <source>
        <dbReference type="ARBA" id="ARBA00035261"/>
    </source>
</evidence>
<protein>
    <recommendedName>
        <fullName evidence="6">Small ribosomal subunit protein uS10m</fullName>
    </recommendedName>
    <alternativeName>
        <fullName evidence="7">28S ribosomal protein S10, mitochondrial</fullName>
    </alternativeName>
</protein>
<dbReference type="Proteomes" id="UP001158576">
    <property type="component" value="Chromosome XSR"/>
</dbReference>
<evidence type="ECO:0000256" key="2">
    <source>
        <dbReference type="ARBA" id="ARBA00007102"/>
    </source>
</evidence>
<evidence type="ECO:0000313" key="9">
    <source>
        <dbReference type="EMBL" id="CAG5094473.1"/>
    </source>
</evidence>
<organism evidence="9 10">
    <name type="scientific">Oikopleura dioica</name>
    <name type="common">Tunicate</name>
    <dbReference type="NCBI Taxonomy" id="34765"/>
    <lineage>
        <taxon>Eukaryota</taxon>
        <taxon>Metazoa</taxon>
        <taxon>Chordata</taxon>
        <taxon>Tunicata</taxon>
        <taxon>Appendicularia</taxon>
        <taxon>Copelata</taxon>
        <taxon>Oikopleuridae</taxon>
        <taxon>Oikopleura</taxon>
    </lineage>
</organism>
<evidence type="ECO:0000259" key="8">
    <source>
        <dbReference type="Pfam" id="PF00338"/>
    </source>
</evidence>
<evidence type="ECO:0000256" key="3">
    <source>
        <dbReference type="ARBA" id="ARBA00022980"/>
    </source>
</evidence>
<accession>A0ABN7S909</accession>
<evidence type="ECO:0000256" key="4">
    <source>
        <dbReference type="ARBA" id="ARBA00023128"/>
    </source>
</evidence>
<evidence type="ECO:0000313" key="10">
    <source>
        <dbReference type="Proteomes" id="UP001158576"/>
    </source>
</evidence>
<evidence type="ECO:0000256" key="1">
    <source>
        <dbReference type="ARBA" id="ARBA00004173"/>
    </source>
</evidence>
<keyword evidence="4" id="KW-0496">Mitochondrion</keyword>
<dbReference type="SUPFAM" id="SSF54999">
    <property type="entry name" value="Ribosomal protein S10"/>
    <property type="match status" value="1"/>
</dbReference>
<dbReference type="InterPro" id="IPR027486">
    <property type="entry name" value="Ribosomal_uS10_dom"/>
</dbReference>
<evidence type="ECO:0000256" key="7">
    <source>
        <dbReference type="ARBA" id="ARBA00035544"/>
    </source>
</evidence>
<gene>
    <name evidence="9" type="ORF">OKIOD_LOCUS5146</name>
</gene>